<dbReference type="EMBL" id="AP021876">
    <property type="protein sequence ID" value="BBO79991.1"/>
    <property type="molecule type" value="Genomic_DNA"/>
</dbReference>
<evidence type="ECO:0000313" key="3">
    <source>
        <dbReference type="EMBL" id="BBO79991.1"/>
    </source>
</evidence>
<dbReference type="Proteomes" id="UP000425960">
    <property type="component" value="Chromosome"/>
</dbReference>
<dbReference type="GO" id="GO:0004252">
    <property type="term" value="F:serine-type endopeptidase activity"/>
    <property type="evidence" value="ECO:0007669"/>
    <property type="project" value="InterPro"/>
</dbReference>
<dbReference type="Gene3D" id="3.40.50.300">
    <property type="entry name" value="P-loop containing nucleotide triphosphate hydrolases"/>
    <property type="match status" value="2"/>
</dbReference>
<sequence length="1144" mass="129870">MAKRLTREITYVQLPENRIREINELVAAWPQETKAFMRARLNQYRPPRGIFNTILETVLSFFMDAPEKHFNVLKDPDILTDWQKRFEISGHTNPQEAWNKILEKEVSARDYRYLLSLLDKELVDVHIPVELHELFEKVYRAHLRKEYVSDASVPKAALLLFVGPSGSGKTSTVNQAIERIIFGNDVRPEVDLQRKKEDALANEPFWKTIEEIDPTLAVEISRRNKVRFYKRLSRIPLVKLILKRKIGQGLAKLEEQGIWVDYAMVTPNDFQTALAGEPGNYFKKALGDPRRTSIRHIEEAHSAFGKATGRDSGVTRQQRTLVDTSNIVLDEIISGKRDCLLIATTDQPERFDGAVYRRFVEKGRIINISDYWTNPENLREVVRLELLRNDILVLSPQNGDVCQTARCLLPEDVSKTVDKLYAIFRERTLKVIPSYVRKLIHSIIQIKGDFSAAYLDDSMLVRNAFELVAQNSYGDLYKKVVGRMDRDVKWEAYVGSVKDVFSEMTNNCLYYNVSEEKGVVLNGPPGSGKTFLVRTWLSENTDVHDIATSASALQDPSNPVDGAVDNMEKVYDIAKMIAPTVVFFDEGDALAPKRSGTGGNPSDKLTNKFLNLIDGETPLHKVFTVLTTNRLDILDPALIRSKRLKVMEIKGLLNKDDITRIVDNALENIPLSDELNTGSIVESAKGVCNTPADYAAFVEKARALRNTEYEVIQRLRQIRHDPLKARENFIKFNFKTLVGILEAVDTGNQLKTTVRNTPEQFIDHYETMLGLLEPIESPADYPMVPSHLKSARHEISESPTKKGKVVLDEFLEAELSQEPQVGFIIGVGANDVTGVLLPIATSLTYSLSSEKVMVTGAVSSSSSAGAQMEMAVQMTQQSAHEALTMVKNYLQDMDPKVSTARLLGEFLENYTIHHQLLSASYNVGGPSAGYALAINTLSALMHIPVYNDFGITGAPWTKGVKRGEVGGSVIIGGQRKKTEKVLMYLRRMYMPLKNYMDLEPEFLVNYWNQDKDILGVTHFGDLVPEVICLDPEYEQQLQELISARIHYKLDKHQGHRPDEAVKETILRKKEILKIRAEKEIKNRLTALRRYLRSPARDPHLSLEEIFRHRESLTANRVTIPLRRLFIKVRRQTERIVKRRKSVDE</sequence>
<dbReference type="PROSITE" id="PS00674">
    <property type="entry name" value="AAA"/>
    <property type="match status" value="1"/>
</dbReference>
<dbReference type="Pfam" id="PF00004">
    <property type="entry name" value="AAA"/>
    <property type="match status" value="1"/>
</dbReference>
<dbReference type="KEGG" id="dov:DSCO28_05570"/>
<dbReference type="GO" id="GO:0006508">
    <property type="term" value="P:proteolysis"/>
    <property type="evidence" value="ECO:0007669"/>
    <property type="project" value="InterPro"/>
</dbReference>
<gene>
    <name evidence="3" type="ORF">DSCO28_05570</name>
</gene>
<evidence type="ECO:0000256" key="1">
    <source>
        <dbReference type="RuleBase" id="RU003651"/>
    </source>
</evidence>
<keyword evidence="1" id="KW-0067">ATP-binding</keyword>
<dbReference type="SUPFAM" id="SSF54211">
    <property type="entry name" value="Ribosomal protein S5 domain 2-like"/>
    <property type="match status" value="1"/>
</dbReference>
<comment type="similarity">
    <text evidence="1">Belongs to the AAA ATPase family.</text>
</comment>
<dbReference type="AlphaFoldDB" id="A0A5K7ZGF4"/>
<dbReference type="InterPro" id="IPR008269">
    <property type="entry name" value="Lon_proteolytic"/>
</dbReference>
<evidence type="ECO:0000259" key="2">
    <source>
        <dbReference type="SMART" id="SM00382"/>
    </source>
</evidence>
<dbReference type="InterPro" id="IPR020568">
    <property type="entry name" value="Ribosomal_Su5_D2-typ_SF"/>
</dbReference>
<dbReference type="PRINTS" id="PR00830">
    <property type="entry name" value="ENDOLAPTASE"/>
</dbReference>
<dbReference type="InterPro" id="IPR003960">
    <property type="entry name" value="ATPase_AAA_CS"/>
</dbReference>
<dbReference type="InterPro" id="IPR027417">
    <property type="entry name" value="P-loop_NTPase"/>
</dbReference>
<dbReference type="InterPro" id="IPR014721">
    <property type="entry name" value="Ribsml_uS5_D2-typ_fold_subgr"/>
</dbReference>
<reference evidence="3 4" key="1">
    <citation type="submission" date="2019-11" db="EMBL/GenBank/DDBJ databases">
        <title>Comparative genomics of hydrocarbon-degrading Desulfosarcina strains.</title>
        <authorList>
            <person name="Watanabe M."/>
            <person name="Kojima H."/>
            <person name="Fukui M."/>
        </authorList>
    </citation>
    <scope>NUCLEOTIDE SEQUENCE [LARGE SCALE GENOMIC DNA]</scope>
    <source>
        <strain evidence="3 4">28bB2T</strain>
    </source>
</reference>
<evidence type="ECO:0000313" key="4">
    <source>
        <dbReference type="Proteomes" id="UP000425960"/>
    </source>
</evidence>
<dbReference type="GO" id="GO:0004176">
    <property type="term" value="F:ATP-dependent peptidase activity"/>
    <property type="evidence" value="ECO:0007669"/>
    <property type="project" value="InterPro"/>
</dbReference>
<proteinExistence type="inferred from homology"/>
<dbReference type="InterPro" id="IPR003593">
    <property type="entry name" value="AAA+_ATPase"/>
</dbReference>
<dbReference type="Gene3D" id="1.10.8.60">
    <property type="match status" value="1"/>
</dbReference>
<accession>A0A5K7ZGF4</accession>
<dbReference type="SMART" id="SM00382">
    <property type="entry name" value="AAA"/>
    <property type="match status" value="2"/>
</dbReference>
<dbReference type="PANTHER" id="PTHR23077">
    <property type="entry name" value="AAA-FAMILY ATPASE"/>
    <property type="match status" value="1"/>
</dbReference>
<dbReference type="GO" id="GO:0016887">
    <property type="term" value="F:ATP hydrolysis activity"/>
    <property type="evidence" value="ECO:0007669"/>
    <property type="project" value="InterPro"/>
</dbReference>
<name>A0A5K7ZGF4_9BACT</name>
<dbReference type="GO" id="GO:0005524">
    <property type="term" value="F:ATP binding"/>
    <property type="evidence" value="ECO:0007669"/>
    <property type="project" value="UniProtKB-KW"/>
</dbReference>
<dbReference type="SUPFAM" id="SSF52540">
    <property type="entry name" value="P-loop containing nucleoside triphosphate hydrolases"/>
    <property type="match status" value="2"/>
</dbReference>
<keyword evidence="1" id="KW-0547">Nucleotide-binding</keyword>
<dbReference type="Pfam" id="PF05362">
    <property type="entry name" value="Lon_C"/>
    <property type="match status" value="1"/>
</dbReference>
<dbReference type="RefSeq" id="WP_155321058.1">
    <property type="nucleotide sequence ID" value="NZ_AP021876.1"/>
</dbReference>
<feature type="domain" description="AAA+ ATPase" evidence="2">
    <location>
        <begin position="155"/>
        <end position="349"/>
    </location>
</feature>
<organism evidence="3 4">
    <name type="scientific">Desulfosarcina ovata subsp. sediminis</name>
    <dbReference type="NCBI Taxonomy" id="885957"/>
    <lineage>
        <taxon>Bacteria</taxon>
        <taxon>Pseudomonadati</taxon>
        <taxon>Thermodesulfobacteriota</taxon>
        <taxon>Desulfobacteria</taxon>
        <taxon>Desulfobacterales</taxon>
        <taxon>Desulfosarcinaceae</taxon>
        <taxon>Desulfosarcina</taxon>
    </lineage>
</organism>
<feature type="domain" description="AAA+ ATPase" evidence="2">
    <location>
        <begin position="515"/>
        <end position="653"/>
    </location>
</feature>
<dbReference type="Gene3D" id="3.30.230.10">
    <property type="match status" value="1"/>
</dbReference>
<protein>
    <recommendedName>
        <fullName evidence="2">AAA+ ATPase domain-containing protein</fullName>
    </recommendedName>
</protein>
<dbReference type="InterPro" id="IPR050168">
    <property type="entry name" value="AAA_ATPase_domain"/>
</dbReference>
<dbReference type="CDD" id="cd19481">
    <property type="entry name" value="RecA-like_protease"/>
    <property type="match status" value="1"/>
</dbReference>
<dbReference type="InterPro" id="IPR003959">
    <property type="entry name" value="ATPase_AAA_core"/>
</dbReference>